<dbReference type="EMBL" id="NQVE01000175">
    <property type="protein sequence ID" value="RAL42303.1"/>
    <property type="molecule type" value="Genomic_DNA"/>
</dbReference>
<organism evidence="9 10">
    <name type="scientific">Cuscuta australis</name>
    <dbReference type="NCBI Taxonomy" id="267555"/>
    <lineage>
        <taxon>Eukaryota</taxon>
        <taxon>Viridiplantae</taxon>
        <taxon>Streptophyta</taxon>
        <taxon>Embryophyta</taxon>
        <taxon>Tracheophyta</taxon>
        <taxon>Spermatophyta</taxon>
        <taxon>Magnoliopsida</taxon>
        <taxon>eudicotyledons</taxon>
        <taxon>Gunneridae</taxon>
        <taxon>Pentapetalae</taxon>
        <taxon>asterids</taxon>
        <taxon>lamiids</taxon>
        <taxon>Solanales</taxon>
        <taxon>Convolvulaceae</taxon>
        <taxon>Cuscuteae</taxon>
        <taxon>Cuscuta</taxon>
        <taxon>Cuscuta subgen. Grammica</taxon>
        <taxon>Cuscuta sect. Cleistogrammica</taxon>
    </lineage>
</organism>
<dbReference type="AlphaFoldDB" id="A0A328DEF5"/>
<dbReference type="PRINTS" id="PR00367">
    <property type="entry name" value="ETHRSPELEMNT"/>
</dbReference>
<keyword evidence="4" id="KW-0238">DNA-binding</keyword>
<keyword evidence="6" id="KW-0539">Nucleus</keyword>
<dbReference type="FunFam" id="3.30.730.10:FF:000001">
    <property type="entry name" value="Ethylene-responsive transcription factor 2"/>
    <property type="match status" value="1"/>
</dbReference>
<dbReference type="PANTHER" id="PTHR31194">
    <property type="entry name" value="SHN SHINE , DNA BINDING / TRANSCRIPTION FACTOR"/>
    <property type="match status" value="1"/>
</dbReference>
<keyword evidence="10" id="KW-1185">Reference proteome</keyword>
<dbReference type="InterPro" id="IPR036955">
    <property type="entry name" value="AP2/ERF_dom_sf"/>
</dbReference>
<accession>A0A328DEF5</accession>
<evidence type="ECO:0000256" key="3">
    <source>
        <dbReference type="ARBA" id="ARBA00023015"/>
    </source>
</evidence>
<dbReference type="GO" id="GO:0003700">
    <property type="term" value="F:DNA-binding transcription factor activity"/>
    <property type="evidence" value="ECO:0007669"/>
    <property type="project" value="InterPro"/>
</dbReference>
<evidence type="ECO:0000256" key="1">
    <source>
        <dbReference type="ARBA" id="ARBA00004123"/>
    </source>
</evidence>
<protein>
    <recommendedName>
        <fullName evidence="8">AP2/ERF domain-containing protein</fullName>
    </recommendedName>
</protein>
<feature type="domain" description="AP2/ERF" evidence="8">
    <location>
        <begin position="143"/>
        <end position="200"/>
    </location>
</feature>
<proteinExistence type="predicted"/>
<name>A0A328DEF5_9ASTE</name>
<evidence type="ECO:0000256" key="4">
    <source>
        <dbReference type="ARBA" id="ARBA00023125"/>
    </source>
</evidence>
<dbReference type="SMART" id="SM00380">
    <property type="entry name" value="AP2"/>
    <property type="match status" value="1"/>
</dbReference>
<evidence type="ECO:0000313" key="9">
    <source>
        <dbReference type="EMBL" id="RAL42303.1"/>
    </source>
</evidence>
<evidence type="ECO:0000313" key="10">
    <source>
        <dbReference type="Proteomes" id="UP000249390"/>
    </source>
</evidence>
<comment type="caution">
    <text evidence="9">The sequence shown here is derived from an EMBL/GenBank/DDBJ whole genome shotgun (WGS) entry which is preliminary data.</text>
</comment>
<evidence type="ECO:0000259" key="8">
    <source>
        <dbReference type="PROSITE" id="PS51032"/>
    </source>
</evidence>
<sequence>MYVSFFKHAQTRFLAFTLSCLSMAMERVGLFRSPVSGDAPVKFSEHVVTVKKYAEETGRGRGSPAKIRPRVVRIVVADGGATDSSDDDVGGGGFRRVKRYVNEISLVDPGKVAGEELSRVRAGRKRGLRRGVSPGSDVSSRKRYRGVRQRPWGRWVAEIRDPNRRKRVWLGSYNSPEEAAAAYDRAAVLLKGAAAVTNFPIPVQVSPDSDATSNGVNDVSSTPFSIPASGGDVSVNDVSKKDDAVSPKSVLRFEGFPTFDSFPIGDFHPGEFGFDFSFGSPGFGLPEKRISEEFGEFDFEDFTQDPLF</sequence>
<evidence type="ECO:0000256" key="2">
    <source>
        <dbReference type="ARBA" id="ARBA00022821"/>
    </source>
</evidence>
<dbReference type="PIRSF" id="PIRSF038123">
    <property type="entry name" value="PTI6"/>
    <property type="match status" value="1"/>
</dbReference>
<dbReference type="GO" id="GO:0003677">
    <property type="term" value="F:DNA binding"/>
    <property type="evidence" value="ECO:0007669"/>
    <property type="project" value="UniProtKB-KW"/>
</dbReference>
<comment type="subcellular location">
    <subcellularLocation>
        <location evidence="1">Nucleus</location>
    </subcellularLocation>
</comment>
<dbReference type="GO" id="GO:0006952">
    <property type="term" value="P:defense response"/>
    <property type="evidence" value="ECO:0007669"/>
    <property type="project" value="UniProtKB-KW"/>
</dbReference>
<dbReference type="GO" id="GO:0005634">
    <property type="term" value="C:nucleus"/>
    <property type="evidence" value="ECO:0007669"/>
    <property type="project" value="UniProtKB-SubCell"/>
</dbReference>
<keyword evidence="2" id="KW-0611">Plant defense</keyword>
<keyword evidence="3" id="KW-0805">Transcription regulation</keyword>
<dbReference type="SUPFAM" id="SSF54171">
    <property type="entry name" value="DNA-binding domain"/>
    <property type="match status" value="1"/>
</dbReference>
<feature type="region of interest" description="Disordered" evidence="7">
    <location>
        <begin position="125"/>
        <end position="144"/>
    </location>
</feature>
<keyword evidence="5" id="KW-0804">Transcription</keyword>
<dbReference type="InterPro" id="IPR050913">
    <property type="entry name" value="AP2/ERF_ERF"/>
</dbReference>
<dbReference type="Proteomes" id="UP000249390">
    <property type="component" value="Unassembled WGS sequence"/>
</dbReference>
<dbReference type="InterPro" id="IPR016177">
    <property type="entry name" value="DNA-bd_dom_sf"/>
</dbReference>
<evidence type="ECO:0000256" key="7">
    <source>
        <dbReference type="SAM" id="MobiDB-lite"/>
    </source>
</evidence>
<evidence type="ECO:0000256" key="5">
    <source>
        <dbReference type="ARBA" id="ARBA00023163"/>
    </source>
</evidence>
<dbReference type="PROSITE" id="PS51032">
    <property type="entry name" value="AP2_ERF"/>
    <property type="match status" value="1"/>
</dbReference>
<dbReference type="PANTHER" id="PTHR31194:SF166">
    <property type="entry name" value="PATHOGENESIS-RELATED GENES TRANSCRIPTIONAL ACTIVATOR PTI6"/>
    <property type="match status" value="1"/>
</dbReference>
<evidence type="ECO:0000256" key="6">
    <source>
        <dbReference type="ARBA" id="ARBA00023242"/>
    </source>
</evidence>
<dbReference type="Pfam" id="PF00847">
    <property type="entry name" value="AP2"/>
    <property type="match status" value="1"/>
</dbReference>
<reference evidence="9 10" key="1">
    <citation type="submission" date="2018-06" db="EMBL/GenBank/DDBJ databases">
        <title>The Genome of Cuscuta australis (Dodder) Provides Insight into the Evolution of Plant Parasitism.</title>
        <authorList>
            <person name="Liu H."/>
        </authorList>
    </citation>
    <scope>NUCLEOTIDE SEQUENCE [LARGE SCALE GENOMIC DNA]</scope>
    <source>
        <strain evidence="10">cv. Yunnan</strain>
        <tissue evidence="9">Vines</tissue>
    </source>
</reference>
<gene>
    <name evidence="9" type="ORF">DM860_012086</name>
</gene>
<dbReference type="InterPro" id="IPR001471">
    <property type="entry name" value="AP2/ERF_dom"/>
</dbReference>
<dbReference type="Gene3D" id="3.30.730.10">
    <property type="entry name" value="AP2/ERF domain"/>
    <property type="match status" value="1"/>
</dbReference>
<dbReference type="CDD" id="cd00018">
    <property type="entry name" value="AP2"/>
    <property type="match status" value="1"/>
</dbReference>